<dbReference type="OrthoDB" id="205639at2759"/>
<keyword evidence="7" id="KW-0809">Transit peptide</keyword>
<evidence type="ECO:0000256" key="3">
    <source>
        <dbReference type="ARBA" id="ARBA00010793"/>
    </source>
</evidence>
<proteinExistence type="inferred from homology"/>
<reference evidence="13" key="1">
    <citation type="journal article" date="2013" name="Science">
        <title>Gene transfer from bacteria and archaea facilitated evolution of an extremophilic eukaryote.</title>
        <authorList>
            <person name="Schonknecht G."/>
            <person name="Chen W.H."/>
            <person name="Ternes C.M."/>
            <person name="Barbier G.G."/>
            <person name="Shrestha R.P."/>
            <person name="Stanke M."/>
            <person name="Brautigam A."/>
            <person name="Baker B.J."/>
            <person name="Banfield J.F."/>
            <person name="Garavito R.M."/>
            <person name="Carr K."/>
            <person name="Wilkerson C."/>
            <person name="Rensing S.A."/>
            <person name="Gagneul D."/>
            <person name="Dickenson N.E."/>
            <person name="Oesterhelt C."/>
            <person name="Lercher M.J."/>
            <person name="Weber A.P."/>
        </authorList>
    </citation>
    <scope>NUCLEOTIDE SEQUENCE [LARGE SCALE GENOMIC DNA]</scope>
    <source>
        <strain evidence="13">074W</strain>
    </source>
</reference>
<feature type="transmembrane region" description="Helical" evidence="11">
    <location>
        <begin position="276"/>
        <end position="297"/>
    </location>
</feature>
<feature type="compositionally biased region" description="Basic and acidic residues" evidence="10">
    <location>
        <begin position="70"/>
        <end position="81"/>
    </location>
</feature>
<dbReference type="KEGG" id="gsl:Gasu_39780"/>
<keyword evidence="9 11" id="KW-0472">Membrane</keyword>
<evidence type="ECO:0000256" key="7">
    <source>
        <dbReference type="ARBA" id="ARBA00022946"/>
    </source>
</evidence>
<feature type="compositionally biased region" description="Gly residues" evidence="10">
    <location>
        <begin position="85"/>
        <end position="95"/>
    </location>
</feature>
<dbReference type="STRING" id="130081.M2XF24"/>
<dbReference type="PANTHER" id="PTHR31620">
    <property type="entry name" value="PROTEIN RETICULATA-RELATED 2, CHLOROPLASTIC-RELATED"/>
    <property type="match status" value="1"/>
</dbReference>
<protein>
    <submittedName>
        <fullName evidence="12">Uncharacterized protein</fullName>
    </submittedName>
</protein>
<evidence type="ECO:0000256" key="4">
    <source>
        <dbReference type="ARBA" id="ARBA00022528"/>
    </source>
</evidence>
<organism evidence="12 13">
    <name type="scientific">Galdieria sulphuraria</name>
    <name type="common">Red alga</name>
    <dbReference type="NCBI Taxonomy" id="130081"/>
    <lineage>
        <taxon>Eukaryota</taxon>
        <taxon>Rhodophyta</taxon>
        <taxon>Bangiophyceae</taxon>
        <taxon>Galdieriales</taxon>
        <taxon>Galdieriaceae</taxon>
        <taxon>Galdieria</taxon>
    </lineage>
</organism>
<evidence type="ECO:0000256" key="10">
    <source>
        <dbReference type="SAM" id="MobiDB-lite"/>
    </source>
</evidence>
<dbReference type="AlphaFoldDB" id="M2XF24"/>
<dbReference type="PANTHER" id="PTHR31620:SF8">
    <property type="entry name" value="PROTEIN RETICULATA-RELATED 4, CHLOROPLASTIC-LIKE"/>
    <property type="match status" value="1"/>
</dbReference>
<feature type="region of interest" description="Disordered" evidence="10">
    <location>
        <begin position="66"/>
        <end position="108"/>
    </location>
</feature>
<evidence type="ECO:0000256" key="9">
    <source>
        <dbReference type="ARBA" id="ARBA00023136"/>
    </source>
</evidence>
<name>M2XF24_GALSU</name>
<gene>
    <name evidence="12" type="ORF">Gasu_39780</name>
</gene>
<evidence type="ECO:0000256" key="1">
    <source>
        <dbReference type="ARBA" id="ARBA00004141"/>
    </source>
</evidence>
<sequence length="402" mass="44841">MTSAFIPLCPFNTGVSFRFLSDTASFSFHSPSLRKNHTNLHRVYWKLCIRSNSETPEWKQVLGNFSTSRGTEKDSTGRLEMDGGNISGGGIGKAGNGKSDGDYSDASQPGRPDGTLLALMTKHGLSWESISTEVRQAFEQGRIGEDVVRNYILARANPVSRLLMSLSQGLRNRFLADERFLLKILIEESLGLCGKLSAEWERRRDRFWKEIDFVFANVIMAFLADFALVYFPAPAISLSGSHISHSSWIANFAKDLPGSVFQVGHRYTLGQRMISYFYKVGQLSMTGFCCSFIGVALTNSIIMIRKALDPSFTPENQMSNVLTTSAAYGLFLGVSAGTRYQLVNGIEQHIFPRIFSSTPKAESIATFLLRWGNTFWGSQQWVMFAKFTGVQKSSNQVKQMIK</sequence>
<evidence type="ECO:0000256" key="8">
    <source>
        <dbReference type="ARBA" id="ARBA00022989"/>
    </source>
</evidence>
<evidence type="ECO:0000256" key="2">
    <source>
        <dbReference type="ARBA" id="ARBA00004229"/>
    </source>
</evidence>
<comment type="subcellular location">
    <subcellularLocation>
        <location evidence="1">Membrane</location>
        <topology evidence="1">Multi-pass membrane protein</topology>
    </subcellularLocation>
    <subcellularLocation>
        <location evidence="2">Plastid</location>
        <location evidence="2">Chloroplast</location>
    </subcellularLocation>
</comment>
<evidence type="ECO:0000313" key="12">
    <source>
        <dbReference type="EMBL" id="EME28602.1"/>
    </source>
</evidence>
<comment type="similarity">
    <text evidence="3">Belongs to the RETICULATA family.</text>
</comment>
<evidence type="ECO:0000256" key="11">
    <source>
        <dbReference type="SAM" id="Phobius"/>
    </source>
</evidence>
<dbReference type="Proteomes" id="UP000030680">
    <property type="component" value="Unassembled WGS sequence"/>
</dbReference>
<keyword evidence="13" id="KW-1185">Reference proteome</keyword>
<evidence type="ECO:0000256" key="6">
    <source>
        <dbReference type="ARBA" id="ARBA00022692"/>
    </source>
</evidence>
<dbReference type="OMA" id="GAAMKSC"/>
<evidence type="ECO:0000313" key="13">
    <source>
        <dbReference type="Proteomes" id="UP000030680"/>
    </source>
</evidence>
<dbReference type="eggNOG" id="ENOG502QQX6">
    <property type="taxonomic scope" value="Eukaryota"/>
</dbReference>
<keyword evidence="4" id="KW-0150">Chloroplast</keyword>
<dbReference type="Gramene" id="EME28602">
    <property type="protein sequence ID" value="EME28602"/>
    <property type="gene ID" value="Gasu_39780"/>
</dbReference>
<keyword evidence="8 11" id="KW-1133">Transmembrane helix</keyword>
<evidence type="ECO:0000256" key="5">
    <source>
        <dbReference type="ARBA" id="ARBA00022640"/>
    </source>
</evidence>
<keyword evidence="6 11" id="KW-0812">Transmembrane</keyword>
<keyword evidence="5" id="KW-0934">Plastid</keyword>
<dbReference type="GO" id="GO:0016020">
    <property type="term" value="C:membrane"/>
    <property type="evidence" value="ECO:0007669"/>
    <property type="project" value="UniProtKB-SubCell"/>
</dbReference>
<dbReference type="Pfam" id="PF11891">
    <property type="entry name" value="RETICULATA-like"/>
    <property type="match status" value="1"/>
</dbReference>
<dbReference type="GeneID" id="17087461"/>
<feature type="transmembrane region" description="Helical" evidence="11">
    <location>
        <begin position="211"/>
        <end position="231"/>
    </location>
</feature>
<dbReference type="RefSeq" id="XP_005705122.1">
    <property type="nucleotide sequence ID" value="XM_005705065.1"/>
</dbReference>
<accession>M2XF24</accession>
<dbReference type="InterPro" id="IPR021825">
    <property type="entry name" value="RETICULATA-related"/>
</dbReference>
<dbReference type="GO" id="GO:0009507">
    <property type="term" value="C:chloroplast"/>
    <property type="evidence" value="ECO:0007669"/>
    <property type="project" value="UniProtKB-SubCell"/>
</dbReference>
<dbReference type="EMBL" id="KB454518">
    <property type="protein sequence ID" value="EME28602.1"/>
    <property type="molecule type" value="Genomic_DNA"/>
</dbReference>